<feature type="compositionally biased region" description="Polar residues" evidence="1">
    <location>
        <begin position="17"/>
        <end position="30"/>
    </location>
</feature>
<evidence type="ECO:0000256" key="1">
    <source>
        <dbReference type="SAM" id="MobiDB-lite"/>
    </source>
</evidence>
<dbReference type="EMBL" id="LR134182">
    <property type="protein sequence ID" value="VEB44290.1"/>
    <property type="molecule type" value="Genomic_DNA"/>
</dbReference>
<gene>
    <name evidence="2" type="ORF">NCTC9695_04779</name>
</gene>
<evidence type="ECO:0000313" key="2">
    <source>
        <dbReference type="EMBL" id="VEB44290.1"/>
    </source>
</evidence>
<accession>A0A3S4HPJ7</accession>
<organism evidence="2 3">
    <name type="scientific">Chromobacterium violaceum</name>
    <dbReference type="NCBI Taxonomy" id="536"/>
    <lineage>
        <taxon>Bacteria</taxon>
        <taxon>Pseudomonadati</taxon>
        <taxon>Pseudomonadota</taxon>
        <taxon>Betaproteobacteria</taxon>
        <taxon>Neisseriales</taxon>
        <taxon>Chromobacteriaceae</taxon>
        <taxon>Chromobacterium</taxon>
    </lineage>
</organism>
<protein>
    <submittedName>
        <fullName evidence="2">Uncharacterized protein</fullName>
    </submittedName>
</protein>
<sequence>MQAGARMPAPCRDALSRPNSGSTPAHSSSLRLGWFRPADADRSRSPAHAFPGDPFDPEIGLARFAAGLGFQRRPVAPLRQADRDARDASGNDSCVAATISLGCSVDMRGSSRDGRARLVDVAQRIGQIVVLVVPGPLAVSNTSWGAKETALPRRRGRRNGWRSAILDRRGWRCPSCAISPRAGRCWRDAARRWGRAQRCPGRPSAADVAVYHVVGHHFQLPLIAVSHVVGSAHRSAKPESPPGAKCPAKPLRFRQFRLTALLSRKGLPSLP</sequence>
<reference evidence="2 3" key="1">
    <citation type="submission" date="2018-12" db="EMBL/GenBank/DDBJ databases">
        <authorList>
            <consortium name="Pathogen Informatics"/>
        </authorList>
    </citation>
    <scope>NUCLEOTIDE SEQUENCE [LARGE SCALE GENOMIC DNA]</scope>
    <source>
        <strain evidence="2 3">NCTC9695</strain>
    </source>
</reference>
<name>A0A3S4HPJ7_CHRVL</name>
<dbReference type="Proteomes" id="UP000275777">
    <property type="component" value="Chromosome"/>
</dbReference>
<dbReference type="AlphaFoldDB" id="A0A3S4HPJ7"/>
<proteinExistence type="predicted"/>
<evidence type="ECO:0000313" key="3">
    <source>
        <dbReference type="Proteomes" id="UP000275777"/>
    </source>
</evidence>
<feature type="region of interest" description="Disordered" evidence="1">
    <location>
        <begin position="1"/>
        <end position="33"/>
    </location>
</feature>